<evidence type="ECO:0000256" key="5">
    <source>
        <dbReference type="SAM" id="Phobius"/>
    </source>
</evidence>
<evidence type="ECO:0000313" key="6">
    <source>
        <dbReference type="EMBL" id="MDC3418484.1"/>
    </source>
</evidence>
<feature type="transmembrane region" description="Helical" evidence="5">
    <location>
        <begin position="70"/>
        <end position="88"/>
    </location>
</feature>
<comment type="subcellular location">
    <subcellularLocation>
        <location evidence="1">Membrane</location>
        <topology evidence="1">Multi-pass membrane protein</topology>
    </subcellularLocation>
</comment>
<evidence type="ECO:0000313" key="7">
    <source>
        <dbReference type="Proteomes" id="UP001145069"/>
    </source>
</evidence>
<feature type="transmembrane region" description="Helical" evidence="5">
    <location>
        <begin position="94"/>
        <end position="115"/>
    </location>
</feature>
<keyword evidence="7" id="KW-1185">Reference proteome</keyword>
<keyword evidence="2 5" id="KW-0812">Transmembrane</keyword>
<evidence type="ECO:0000256" key="2">
    <source>
        <dbReference type="ARBA" id="ARBA00022692"/>
    </source>
</evidence>
<proteinExistence type="predicted"/>
<dbReference type="RefSeq" id="WP_272447551.1">
    <property type="nucleotide sequence ID" value="NZ_JAMQKC010000029.1"/>
</dbReference>
<dbReference type="GO" id="GO:0016020">
    <property type="term" value="C:membrane"/>
    <property type="evidence" value="ECO:0007669"/>
    <property type="project" value="UniProtKB-SubCell"/>
</dbReference>
<keyword evidence="3 5" id="KW-1133">Transmembrane helix</keyword>
<name>A0A9X3WJC1_9BACI</name>
<dbReference type="Proteomes" id="UP001145069">
    <property type="component" value="Unassembled WGS sequence"/>
</dbReference>
<dbReference type="Pfam" id="PF07681">
    <property type="entry name" value="DoxX"/>
    <property type="match status" value="1"/>
</dbReference>
<accession>A0A9X3WJC1</accession>
<evidence type="ECO:0000256" key="3">
    <source>
        <dbReference type="ARBA" id="ARBA00022989"/>
    </source>
</evidence>
<dbReference type="InterPro" id="IPR032808">
    <property type="entry name" value="DoxX"/>
</dbReference>
<gene>
    <name evidence="6" type="ORF">NC799_16510</name>
</gene>
<evidence type="ECO:0000256" key="1">
    <source>
        <dbReference type="ARBA" id="ARBA00004141"/>
    </source>
</evidence>
<organism evidence="6 7">
    <name type="scientific">Aquibacillus salsiterrae</name>
    <dbReference type="NCBI Taxonomy" id="2950439"/>
    <lineage>
        <taxon>Bacteria</taxon>
        <taxon>Bacillati</taxon>
        <taxon>Bacillota</taxon>
        <taxon>Bacilli</taxon>
        <taxon>Bacillales</taxon>
        <taxon>Bacillaceae</taxon>
        <taxon>Aquibacillus</taxon>
    </lineage>
</organism>
<protein>
    <submittedName>
        <fullName evidence="6">DoxX family protein</fullName>
    </submittedName>
</protein>
<keyword evidence="4 5" id="KW-0472">Membrane</keyword>
<dbReference type="EMBL" id="JAMQKC010000029">
    <property type="protein sequence ID" value="MDC3418484.1"/>
    <property type="molecule type" value="Genomic_DNA"/>
</dbReference>
<evidence type="ECO:0000256" key="4">
    <source>
        <dbReference type="ARBA" id="ARBA00023136"/>
    </source>
</evidence>
<dbReference type="AlphaFoldDB" id="A0A9X3WJC1"/>
<sequence length="118" mass="13383">MIKWSSMSLIRYAVAYVFLASAILKLMVPNFAITFANYGLPYPSVTVLLVAILEIVCAVLLLLNYYVKKATIPLLVIMIMALLVTKVPSLHVGFFQFAFEARLDILMIVLLYVLWKEH</sequence>
<comment type="caution">
    <text evidence="6">The sequence shown here is derived from an EMBL/GenBank/DDBJ whole genome shotgun (WGS) entry which is preliminary data.</text>
</comment>
<feature type="transmembrane region" description="Helical" evidence="5">
    <location>
        <begin position="42"/>
        <end position="63"/>
    </location>
</feature>
<reference evidence="6" key="1">
    <citation type="submission" date="2022-06" db="EMBL/GenBank/DDBJ databases">
        <title>Aquibacillus sp. a new bacterium isolated from soil saline samples.</title>
        <authorList>
            <person name="Galisteo C."/>
            <person name="De La Haba R."/>
            <person name="Sanchez-Porro C."/>
            <person name="Ventosa A."/>
        </authorList>
    </citation>
    <scope>NUCLEOTIDE SEQUENCE</scope>
    <source>
        <strain evidence="6">3ASR75-54</strain>
    </source>
</reference>
<feature type="transmembrane region" description="Helical" evidence="5">
    <location>
        <begin position="12"/>
        <end position="36"/>
    </location>
</feature>